<evidence type="ECO:0000313" key="2">
    <source>
        <dbReference type="EMBL" id="KZO99478.1"/>
    </source>
</evidence>
<keyword evidence="1" id="KW-1133">Transmembrane helix</keyword>
<keyword evidence="1" id="KW-0812">Transmembrane</keyword>
<protein>
    <submittedName>
        <fullName evidence="2">Uncharacterized protein</fullName>
    </submittedName>
</protein>
<accession>A0A167Q719</accession>
<organism evidence="2 3">
    <name type="scientific">Calocera viscosa (strain TUFC12733)</name>
    <dbReference type="NCBI Taxonomy" id="1330018"/>
    <lineage>
        <taxon>Eukaryota</taxon>
        <taxon>Fungi</taxon>
        <taxon>Dikarya</taxon>
        <taxon>Basidiomycota</taxon>
        <taxon>Agaricomycotina</taxon>
        <taxon>Dacrymycetes</taxon>
        <taxon>Dacrymycetales</taxon>
        <taxon>Dacrymycetaceae</taxon>
        <taxon>Calocera</taxon>
    </lineage>
</organism>
<evidence type="ECO:0000256" key="1">
    <source>
        <dbReference type="SAM" id="Phobius"/>
    </source>
</evidence>
<dbReference type="EMBL" id="KV417272">
    <property type="protein sequence ID" value="KZO99478.1"/>
    <property type="molecule type" value="Genomic_DNA"/>
</dbReference>
<dbReference type="Proteomes" id="UP000076738">
    <property type="component" value="Unassembled WGS sequence"/>
</dbReference>
<keyword evidence="3" id="KW-1185">Reference proteome</keyword>
<evidence type="ECO:0000313" key="3">
    <source>
        <dbReference type="Proteomes" id="UP000076738"/>
    </source>
</evidence>
<dbReference type="AlphaFoldDB" id="A0A167Q719"/>
<proteinExistence type="predicted"/>
<sequence length="73" mass="7239">MAFGEVSEVVGEGVEEVGIVAVEAGDEVAFHAVVCGVVVAVVSHPEDVVHHAVVLVVGVAVVVVLGAVVEAPT</sequence>
<keyword evidence="1" id="KW-0472">Membrane</keyword>
<reference evidence="2 3" key="1">
    <citation type="journal article" date="2016" name="Mol. Biol. Evol.">
        <title>Comparative Genomics of Early-Diverging Mushroom-Forming Fungi Provides Insights into the Origins of Lignocellulose Decay Capabilities.</title>
        <authorList>
            <person name="Nagy L.G."/>
            <person name="Riley R."/>
            <person name="Tritt A."/>
            <person name="Adam C."/>
            <person name="Daum C."/>
            <person name="Floudas D."/>
            <person name="Sun H."/>
            <person name="Yadav J.S."/>
            <person name="Pangilinan J."/>
            <person name="Larsson K.H."/>
            <person name="Matsuura K."/>
            <person name="Barry K."/>
            <person name="Labutti K."/>
            <person name="Kuo R."/>
            <person name="Ohm R.A."/>
            <person name="Bhattacharya S.S."/>
            <person name="Shirouzu T."/>
            <person name="Yoshinaga Y."/>
            <person name="Martin F.M."/>
            <person name="Grigoriev I.V."/>
            <person name="Hibbett D.S."/>
        </authorList>
    </citation>
    <scope>NUCLEOTIDE SEQUENCE [LARGE SCALE GENOMIC DNA]</scope>
    <source>
        <strain evidence="2 3">TUFC12733</strain>
    </source>
</reference>
<name>A0A167Q719_CALVF</name>
<feature type="transmembrane region" description="Helical" evidence="1">
    <location>
        <begin position="48"/>
        <end position="69"/>
    </location>
</feature>
<gene>
    <name evidence="2" type="ORF">CALVIDRAFT_561337</name>
</gene>